<accession>A0ABR4CUK6</accession>
<evidence type="ECO:0000313" key="2">
    <source>
        <dbReference type="EMBL" id="KAL2073058.1"/>
    </source>
</evidence>
<sequence length="518" mass="60601">MDDTFFGVPWTRVHLFIARIVWFAFTTVHEYLREFLQEDVSRFIGQVLATYAQSTWVVVCYTLLYTDTLFLESLHFVVHTLTWILMSIRLCLIATMIYGTGYISCKILLLACQYPPSLVVVIIALAGIPQLLESVEPLFPFLNSLDNVLSTFIRWMHTFFRAGYVQSKEDHMHMEVEDMEVEHVEVQDVEVENLEDEDLDDEDEEVGTQVPTVAEQAAQTELMVRERLEWLRGAQQNFLLGYSKDQVDESRKIRATILARLEMLNPASSHWKELKKDLENIQELATSLLWLPLQEDDQGMPFEAMPYLISQCKEDLWTVRTWEAVRESKMAYELRRLDSFDHNTFEEGYQILREQLHWMDNDEEETLLTLNAGIAGFLDRMDGYDPAERSWQKSRELADIIEIHKLRDPLGERLASYEQFVCAEAHLQIFKEELEIRHKIEKQKKETAARVEKFLNDIPSVTDDVKDWDELKRGELGDYLDRADGLGSSTNTWAVDMSSVAKELVARSRRWEHFMDEW</sequence>
<feature type="transmembrane region" description="Helical" evidence="1">
    <location>
        <begin position="44"/>
        <end position="64"/>
    </location>
</feature>
<evidence type="ECO:0000313" key="3">
    <source>
        <dbReference type="Proteomes" id="UP001595075"/>
    </source>
</evidence>
<keyword evidence="1" id="KW-0812">Transmembrane</keyword>
<dbReference type="EMBL" id="JAZHXI010000003">
    <property type="protein sequence ID" value="KAL2073058.1"/>
    <property type="molecule type" value="Genomic_DNA"/>
</dbReference>
<dbReference type="Proteomes" id="UP001595075">
    <property type="component" value="Unassembled WGS sequence"/>
</dbReference>
<feature type="transmembrane region" description="Helical" evidence="1">
    <location>
        <begin position="12"/>
        <end position="32"/>
    </location>
</feature>
<keyword evidence="3" id="KW-1185">Reference proteome</keyword>
<feature type="transmembrane region" description="Helical" evidence="1">
    <location>
        <begin position="76"/>
        <end position="100"/>
    </location>
</feature>
<proteinExistence type="predicted"/>
<reference evidence="2 3" key="1">
    <citation type="journal article" date="2024" name="Commun. Biol.">
        <title>Comparative genomic analysis of thermophilic fungi reveals convergent evolutionary adaptations and gene losses.</title>
        <authorList>
            <person name="Steindorff A.S."/>
            <person name="Aguilar-Pontes M.V."/>
            <person name="Robinson A.J."/>
            <person name="Andreopoulos B."/>
            <person name="LaButti K."/>
            <person name="Kuo A."/>
            <person name="Mondo S."/>
            <person name="Riley R."/>
            <person name="Otillar R."/>
            <person name="Haridas S."/>
            <person name="Lipzen A."/>
            <person name="Grimwood J."/>
            <person name="Schmutz J."/>
            <person name="Clum A."/>
            <person name="Reid I.D."/>
            <person name="Moisan M.C."/>
            <person name="Butler G."/>
            <person name="Nguyen T.T.M."/>
            <person name="Dewar K."/>
            <person name="Conant G."/>
            <person name="Drula E."/>
            <person name="Henrissat B."/>
            <person name="Hansel C."/>
            <person name="Singer S."/>
            <person name="Hutchinson M.I."/>
            <person name="de Vries R.P."/>
            <person name="Natvig D.O."/>
            <person name="Powell A.J."/>
            <person name="Tsang A."/>
            <person name="Grigoriev I.V."/>
        </authorList>
    </citation>
    <scope>NUCLEOTIDE SEQUENCE [LARGE SCALE GENOMIC DNA]</scope>
    <source>
        <strain evidence="2 3">CBS 494.80</strain>
    </source>
</reference>
<protein>
    <submittedName>
        <fullName evidence="2">Uncharacterized protein</fullName>
    </submittedName>
</protein>
<evidence type="ECO:0000256" key="1">
    <source>
        <dbReference type="SAM" id="Phobius"/>
    </source>
</evidence>
<organism evidence="2 3">
    <name type="scientific">Oculimacula yallundae</name>
    <dbReference type="NCBI Taxonomy" id="86028"/>
    <lineage>
        <taxon>Eukaryota</taxon>
        <taxon>Fungi</taxon>
        <taxon>Dikarya</taxon>
        <taxon>Ascomycota</taxon>
        <taxon>Pezizomycotina</taxon>
        <taxon>Leotiomycetes</taxon>
        <taxon>Helotiales</taxon>
        <taxon>Ploettnerulaceae</taxon>
        <taxon>Oculimacula</taxon>
    </lineage>
</organism>
<comment type="caution">
    <text evidence="2">The sequence shown here is derived from an EMBL/GenBank/DDBJ whole genome shotgun (WGS) entry which is preliminary data.</text>
</comment>
<keyword evidence="1" id="KW-0472">Membrane</keyword>
<feature type="transmembrane region" description="Helical" evidence="1">
    <location>
        <begin position="107"/>
        <end position="128"/>
    </location>
</feature>
<gene>
    <name evidence="2" type="ORF">VTL71DRAFT_10382</name>
</gene>
<keyword evidence="1" id="KW-1133">Transmembrane helix</keyword>
<name>A0ABR4CUK6_9HELO</name>